<sequence>MKLSQILDNLNSFEKNSFLKILDSIISESPINRKEIDQILSESDKELKNIDNLNIAKVFNLVKEEFAHYVKAEFKDTNTQLDILIDIIIRDGNCIMKAEWLSRLYENELKNLKRKVKELEKSIENGADGIDNSRLRDYQIYKNCLQTAYTNDVDNNLETKITSDELSILLTLSTELELSQEEIKLINYMIIPAEKKETEAIINELKNIGVIFYSKKYNMVYVADEIVRILRRVRNKDVADKYYRRVLKCLREPQINLACRQHNIKWKDESVEIKIKKIIKEGIPFKSLLSTDIFKEGTSLTEKKNFINELFEKGLKTGQSLKGSTIEEKLENLVGYFEEIDRDERVGISIEGYEKLLKDLDTILPKTNELLKAEFELQDNNVLKSEYLLDYNIKPRDVLEVISDKNLTKFCDSQGIKTRGNEVFNILEEYKDSENLSLENYELFAFRDIKGLKENGLNIPEADIGLQFEDLTKKIFSELKFNVDEKLKLEMNTAKDKIDILLNLGNRQLILVECKTSKDKGYNKFSTVSRQLKSYIKLAEKNSYNIIKSLLIAPEFSDDFVSECNLEYELNLSLIKASSLYKILEAFKDSKKHKEFPYNLLMKDVVIQEDRITKALSK</sequence>
<proteinExistence type="predicted"/>
<evidence type="ECO:0000313" key="3">
    <source>
        <dbReference type="Proteomes" id="UP000642920"/>
    </source>
</evidence>
<name>A0A937ABM9_9BACT</name>
<evidence type="ECO:0000256" key="1">
    <source>
        <dbReference type="SAM" id="Coils"/>
    </source>
</evidence>
<protein>
    <submittedName>
        <fullName evidence="2">Uncharacterized protein</fullName>
    </submittedName>
</protein>
<gene>
    <name evidence="2" type="ORF">JKP34_00125</name>
</gene>
<keyword evidence="1" id="KW-0175">Coiled coil</keyword>
<dbReference type="InterPro" id="IPR011856">
    <property type="entry name" value="tRNA_endonuc-like_dom_sf"/>
</dbReference>
<reference evidence="2" key="1">
    <citation type="submission" date="2021-01" db="EMBL/GenBank/DDBJ databases">
        <title>Marivirga sp. nov., isolated from intertidal surface sediments.</title>
        <authorList>
            <person name="Zhang M."/>
        </authorList>
    </citation>
    <scope>NUCLEOTIDE SEQUENCE</scope>
    <source>
        <strain evidence="2">SM1354</strain>
    </source>
</reference>
<dbReference type="RefSeq" id="WP_201916454.1">
    <property type="nucleotide sequence ID" value="NZ_JAERQG010000001.1"/>
</dbReference>
<dbReference type="GO" id="GO:0003676">
    <property type="term" value="F:nucleic acid binding"/>
    <property type="evidence" value="ECO:0007669"/>
    <property type="project" value="InterPro"/>
</dbReference>
<dbReference type="Proteomes" id="UP000642920">
    <property type="component" value="Unassembled WGS sequence"/>
</dbReference>
<feature type="coiled-coil region" evidence="1">
    <location>
        <begin position="95"/>
        <end position="129"/>
    </location>
</feature>
<dbReference type="AlphaFoldDB" id="A0A937ABM9"/>
<comment type="caution">
    <text evidence="2">The sequence shown here is derived from an EMBL/GenBank/DDBJ whole genome shotgun (WGS) entry which is preliminary data.</text>
</comment>
<evidence type="ECO:0000313" key="2">
    <source>
        <dbReference type="EMBL" id="MBL0763634.1"/>
    </source>
</evidence>
<keyword evidence="3" id="KW-1185">Reference proteome</keyword>
<accession>A0A937ABM9</accession>
<dbReference type="Gene3D" id="3.40.1350.10">
    <property type="match status" value="1"/>
</dbReference>
<dbReference type="EMBL" id="JAERQG010000001">
    <property type="protein sequence ID" value="MBL0763634.1"/>
    <property type="molecule type" value="Genomic_DNA"/>
</dbReference>
<organism evidence="2 3">
    <name type="scientific">Marivirga atlantica</name>
    <dbReference type="NCBI Taxonomy" id="1548457"/>
    <lineage>
        <taxon>Bacteria</taxon>
        <taxon>Pseudomonadati</taxon>
        <taxon>Bacteroidota</taxon>
        <taxon>Cytophagia</taxon>
        <taxon>Cytophagales</taxon>
        <taxon>Marivirgaceae</taxon>
        <taxon>Marivirga</taxon>
    </lineage>
</organism>